<evidence type="ECO:0000259" key="3">
    <source>
        <dbReference type="PROSITE" id="PS50821"/>
    </source>
</evidence>
<reference evidence="5 6" key="1">
    <citation type="submission" date="2012-08" db="EMBL/GenBank/DDBJ databases">
        <title>Oryza genome evolution.</title>
        <authorList>
            <person name="Wing R.A."/>
        </authorList>
    </citation>
    <scope>NUCLEOTIDE SEQUENCE</scope>
</reference>
<dbReference type="Pfam" id="PF08699">
    <property type="entry name" value="ArgoL1"/>
    <property type="match status" value="1"/>
</dbReference>
<accession>A0A0D9W9G1</accession>
<name>A0A0D9W9G1_9ORYZ</name>
<dbReference type="InterPro" id="IPR003165">
    <property type="entry name" value="Piwi"/>
</dbReference>
<keyword evidence="6" id="KW-1185">Reference proteome</keyword>
<dbReference type="InterPro" id="IPR036085">
    <property type="entry name" value="PAZ_dom_sf"/>
</dbReference>
<evidence type="ECO:0008006" key="7">
    <source>
        <dbReference type="Google" id="ProtNLM"/>
    </source>
</evidence>
<dbReference type="CDD" id="cd02846">
    <property type="entry name" value="PAZ_argonaute_like"/>
    <property type="match status" value="1"/>
</dbReference>
<dbReference type="Gene3D" id="3.40.50.2300">
    <property type="match status" value="1"/>
</dbReference>
<dbReference type="Proteomes" id="UP000032180">
    <property type="component" value="Chromosome 4"/>
</dbReference>
<organism evidence="5 6">
    <name type="scientific">Leersia perrieri</name>
    <dbReference type="NCBI Taxonomy" id="77586"/>
    <lineage>
        <taxon>Eukaryota</taxon>
        <taxon>Viridiplantae</taxon>
        <taxon>Streptophyta</taxon>
        <taxon>Embryophyta</taxon>
        <taxon>Tracheophyta</taxon>
        <taxon>Spermatophyta</taxon>
        <taxon>Magnoliopsida</taxon>
        <taxon>Liliopsida</taxon>
        <taxon>Poales</taxon>
        <taxon>Poaceae</taxon>
        <taxon>BOP clade</taxon>
        <taxon>Oryzoideae</taxon>
        <taxon>Oryzeae</taxon>
        <taxon>Oryzinae</taxon>
        <taxon>Leersia</taxon>
    </lineage>
</organism>
<evidence type="ECO:0000259" key="4">
    <source>
        <dbReference type="PROSITE" id="PS50822"/>
    </source>
</evidence>
<dbReference type="InterPro" id="IPR012337">
    <property type="entry name" value="RNaseH-like_sf"/>
</dbReference>
<feature type="region of interest" description="Disordered" evidence="2">
    <location>
        <begin position="79"/>
        <end position="171"/>
    </location>
</feature>
<evidence type="ECO:0000313" key="6">
    <source>
        <dbReference type="Proteomes" id="UP000032180"/>
    </source>
</evidence>
<dbReference type="SUPFAM" id="SSF101690">
    <property type="entry name" value="PAZ domain"/>
    <property type="match status" value="1"/>
</dbReference>
<evidence type="ECO:0000256" key="1">
    <source>
        <dbReference type="ARBA" id="ARBA00008201"/>
    </source>
</evidence>
<dbReference type="AlphaFoldDB" id="A0A0D9W9G1"/>
<feature type="domain" description="PAZ" evidence="3">
    <location>
        <begin position="390"/>
        <end position="504"/>
    </location>
</feature>
<comment type="similarity">
    <text evidence="1">Belongs to the argonaute family. Ago subfamily.</text>
</comment>
<reference evidence="6" key="2">
    <citation type="submission" date="2013-12" db="EMBL/GenBank/DDBJ databases">
        <authorList>
            <person name="Yu Y."/>
            <person name="Lee S."/>
            <person name="de Baynast K."/>
            <person name="Wissotski M."/>
            <person name="Liu L."/>
            <person name="Talag J."/>
            <person name="Goicoechea J."/>
            <person name="Angelova A."/>
            <person name="Jetty R."/>
            <person name="Kudrna D."/>
            <person name="Golser W."/>
            <person name="Rivera L."/>
            <person name="Zhang J."/>
            <person name="Wing R."/>
        </authorList>
    </citation>
    <scope>NUCLEOTIDE SEQUENCE</scope>
</reference>
<dbReference type="PROSITE" id="PS50821">
    <property type="entry name" value="PAZ"/>
    <property type="match status" value="1"/>
</dbReference>
<dbReference type="Gramene" id="LPERR04G20840.2">
    <property type="protein sequence ID" value="LPERR04G20840.2"/>
    <property type="gene ID" value="LPERR04G20840"/>
</dbReference>
<dbReference type="InterPro" id="IPR014811">
    <property type="entry name" value="ArgoL1"/>
</dbReference>
<feature type="compositionally biased region" description="Basic and acidic residues" evidence="2">
    <location>
        <begin position="147"/>
        <end position="161"/>
    </location>
</feature>
<dbReference type="SMART" id="SM01163">
    <property type="entry name" value="DUF1785"/>
    <property type="match status" value="1"/>
</dbReference>
<dbReference type="Pfam" id="PF02171">
    <property type="entry name" value="Piwi"/>
    <property type="match status" value="1"/>
</dbReference>
<dbReference type="EnsemblPlants" id="LPERR04G20840.2">
    <property type="protein sequence ID" value="LPERR04G20840.2"/>
    <property type="gene ID" value="LPERR04G20840"/>
</dbReference>
<sequence length="1035" mass="116293">MEVEEEGITGEETGIEEAEEDMAVFKEETKALAGAGAVGVGMAVVGITRTIGRHWGEIRRRHRRGRWWGHWGDRRRHDGRWWGHWGDRRRHNHQKQRQRQRLQRRGSRTRGPRARRVPSRIPYSQPPATTVASSNEGKPTAPTASSNKDKREEPPTGKREQITGAPDDGGSIPEAEVKLLVNHFKVNYKDLPAIFHYDIITKICEDPKKASEEKPGEKVSDRKPGEKVSDKKVSKAELLTVKEQLFKNDESLQEFSSAVCYDGVRNLYTCAKLPDDSLVPESEFRVKVGSRTYSVTVELKNQLPLSQLWGPPSVHRAVKQGLDVIVREASSCGKLILGQGFYSRDTDTIKGNLVPYLVAFKGTQQSLKLTQDGLILCVDYSAMPCRKSGPVLDLVKMLLGRYYDRNTSLSNDQLEKLKNELKGLRVKVRLRTSGEKFTVKGLTDKPASAITFQDSKSGQTHELVNYYKQKYNKEVLHQMLPCLDLSKSQSKLNYVPIEFCDIPEGQRYPMASLEKKPDNIKATDRKQKILNLVIADDGPCRGEKAQKFKISLDTNMTEVTGRILTAPDLELGSPETESGNCKFSIYQPNCQWSFMYEKTQVPDGRALEWWGFVNFTGQKASRLYQHWLVFADLVKKCCALGIRMEQEPCFWHFSKMEELSDPKGLREVLNKAKEHKLQLLFGPMTKKDPGYKTLKFISETELGIQTQCFLTSSLPDRDVKQNKYDQNMTNLALKINGKIGGSNIQLNPDLTLPMISSGGASFMFIGADVNHPPPGNLNKDIPSIAAVVASVDRGVSKYVARIRAQAHRREAIDHLGDICWELVAAYQKQNDTKKPPDKIIYLRDGVSDGQFGMVLGDELADMEKVFREKGNGYSPSITAIVAKKRHNTRLFPKDIDQRQTKNGNVLPGTVVDTVVVDPDAYDFYLCSHEGIVGTSRPTHYYNLTDDHGLGSDDLHKLVYNLCFVFARCTKPVSLATPVYYADLAAYRGRLYCEAQAMMPAQQPAAAEASSSSAGADDFKKLPQMHADLVDNMFFI</sequence>
<dbReference type="InterPro" id="IPR036397">
    <property type="entry name" value="RNaseH_sf"/>
</dbReference>
<protein>
    <recommendedName>
        <fullName evidence="7">Piwi domain-containing protein</fullName>
    </recommendedName>
</protein>
<dbReference type="Pfam" id="PF16486">
    <property type="entry name" value="ArgoN"/>
    <property type="match status" value="1"/>
</dbReference>
<feature type="compositionally biased region" description="Basic residues" evidence="2">
    <location>
        <begin position="87"/>
        <end position="118"/>
    </location>
</feature>
<evidence type="ECO:0000256" key="2">
    <source>
        <dbReference type="SAM" id="MobiDB-lite"/>
    </source>
</evidence>
<feature type="domain" description="Piwi" evidence="4">
    <location>
        <begin position="676"/>
        <end position="985"/>
    </location>
</feature>
<dbReference type="STRING" id="77586.A0A0D9W9G1"/>
<dbReference type="eggNOG" id="KOG1041">
    <property type="taxonomic scope" value="Eukaryota"/>
</dbReference>
<dbReference type="InterPro" id="IPR003100">
    <property type="entry name" value="PAZ_dom"/>
</dbReference>
<dbReference type="Pfam" id="PF02170">
    <property type="entry name" value="PAZ"/>
    <property type="match status" value="1"/>
</dbReference>
<dbReference type="SUPFAM" id="SSF53098">
    <property type="entry name" value="Ribonuclease H-like"/>
    <property type="match status" value="1"/>
</dbReference>
<reference evidence="5" key="3">
    <citation type="submission" date="2015-04" db="UniProtKB">
        <authorList>
            <consortium name="EnsemblPlants"/>
        </authorList>
    </citation>
    <scope>IDENTIFICATION</scope>
</reference>
<dbReference type="SMART" id="SM00950">
    <property type="entry name" value="Piwi"/>
    <property type="match status" value="1"/>
</dbReference>
<dbReference type="Gene3D" id="2.170.260.10">
    <property type="entry name" value="paz domain"/>
    <property type="match status" value="1"/>
</dbReference>
<dbReference type="InterPro" id="IPR032474">
    <property type="entry name" value="Argonaute_N"/>
</dbReference>
<dbReference type="Gene3D" id="3.30.420.10">
    <property type="entry name" value="Ribonuclease H-like superfamily/Ribonuclease H"/>
    <property type="match status" value="1"/>
</dbReference>
<dbReference type="GO" id="GO:0003723">
    <property type="term" value="F:RNA binding"/>
    <property type="evidence" value="ECO:0007669"/>
    <property type="project" value="InterPro"/>
</dbReference>
<proteinExistence type="inferred from homology"/>
<feature type="region of interest" description="Disordered" evidence="2">
    <location>
        <begin position="208"/>
        <end position="231"/>
    </location>
</feature>
<dbReference type="HOGENOM" id="CLU_004544_3_0_1"/>
<feature type="compositionally biased region" description="Polar residues" evidence="2">
    <location>
        <begin position="126"/>
        <end position="146"/>
    </location>
</feature>
<evidence type="ECO:0000313" key="5">
    <source>
        <dbReference type="EnsemblPlants" id="LPERR04G20840.2"/>
    </source>
</evidence>
<dbReference type="PROSITE" id="PS50822">
    <property type="entry name" value="PIWI"/>
    <property type="match status" value="1"/>
</dbReference>
<dbReference type="PANTHER" id="PTHR22891">
    <property type="entry name" value="EUKARYOTIC TRANSLATION INITIATION FACTOR 2C"/>
    <property type="match status" value="1"/>
</dbReference>